<dbReference type="EMBL" id="JANEYF010002704">
    <property type="protein sequence ID" value="KAJ8943162.1"/>
    <property type="molecule type" value="Genomic_DNA"/>
</dbReference>
<evidence type="ECO:0000256" key="6">
    <source>
        <dbReference type="ARBA" id="ARBA00022801"/>
    </source>
</evidence>
<comment type="subcellular location">
    <subcellularLocation>
        <location evidence="2">Nucleus</location>
    </subcellularLocation>
</comment>
<dbReference type="GO" id="GO:0016787">
    <property type="term" value="F:hydrolase activity"/>
    <property type="evidence" value="ECO:0007669"/>
    <property type="project" value="UniProtKB-KW"/>
</dbReference>
<keyword evidence="6" id="KW-0378">Hydrolase</keyword>
<dbReference type="PANTHER" id="PTHR22930:SF289">
    <property type="entry name" value="DDE TNP4 DOMAIN-CONTAINING PROTEIN-RELATED"/>
    <property type="match status" value="1"/>
</dbReference>
<dbReference type="GO" id="GO:0005634">
    <property type="term" value="C:nucleus"/>
    <property type="evidence" value="ECO:0007669"/>
    <property type="project" value="UniProtKB-SubCell"/>
</dbReference>
<evidence type="ECO:0000256" key="3">
    <source>
        <dbReference type="ARBA" id="ARBA00006958"/>
    </source>
</evidence>
<dbReference type="InterPro" id="IPR027806">
    <property type="entry name" value="HARBI1_dom"/>
</dbReference>
<keyword evidence="10" id="KW-1185">Reference proteome</keyword>
<sequence>MDEDNFDDFFDYLDHLEVIEAYRRRDRLFKRYIRDGENPLEFYEDVEFRKRYRFSKHVVTNVILPLILDGLQIGINNRGLPVSPLIKLLICLRFYATGNFQNVTGDLRKVSQATVSQTIKQVSVLLAEQLGNFIKFPDNENEQRINIIKFNAIAGFPSVSGCIDCTHISIGNPGGDDAEVYRNRKGYFSLNVQLVAGPRMEILDIVVRHPGSTHDSVIFDRSAVRVRFEQGQIRGLLLGDNGYACRPYLLTPVIYPTTQQEENYNRAHKRTRNLIERVNGLWKRRFPCLHRTLTIKVDTSVAVICATAVLHNIALQYGDNFQQDDVDLENVDVYENNENNILGLAF</sequence>
<evidence type="ECO:0000313" key="10">
    <source>
        <dbReference type="Proteomes" id="UP001162156"/>
    </source>
</evidence>
<evidence type="ECO:0000259" key="8">
    <source>
        <dbReference type="Pfam" id="PF13359"/>
    </source>
</evidence>
<evidence type="ECO:0000313" key="9">
    <source>
        <dbReference type="EMBL" id="KAJ8943162.1"/>
    </source>
</evidence>
<evidence type="ECO:0000256" key="7">
    <source>
        <dbReference type="ARBA" id="ARBA00023242"/>
    </source>
</evidence>
<keyword evidence="7" id="KW-0539">Nucleus</keyword>
<name>A0AAV8XVL1_9CUCU</name>
<dbReference type="Proteomes" id="UP001162156">
    <property type="component" value="Unassembled WGS sequence"/>
</dbReference>
<proteinExistence type="inferred from homology"/>
<evidence type="ECO:0000256" key="1">
    <source>
        <dbReference type="ARBA" id="ARBA00001968"/>
    </source>
</evidence>
<dbReference type="PANTHER" id="PTHR22930">
    <property type="match status" value="1"/>
</dbReference>
<feature type="domain" description="DDE Tnp4" evidence="8">
    <location>
        <begin position="163"/>
        <end position="312"/>
    </location>
</feature>
<dbReference type="InterPro" id="IPR045249">
    <property type="entry name" value="HARBI1-like"/>
</dbReference>
<accession>A0AAV8XVL1</accession>
<gene>
    <name evidence="9" type="ORF">NQ314_009824</name>
</gene>
<organism evidence="9 10">
    <name type="scientific">Rhamnusium bicolor</name>
    <dbReference type="NCBI Taxonomy" id="1586634"/>
    <lineage>
        <taxon>Eukaryota</taxon>
        <taxon>Metazoa</taxon>
        <taxon>Ecdysozoa</taxon>
        <taxon>Arthropoda</taxon>
        <taxon>Hexapoda</taxon>
        <taxon>Insecta</taxon>
        <taxon>Pterygota</taxon>
        <taxon>Neoptera</taxon>
        <taxon>Endopterygota</taxon>
        <taxon>Coleoptera</taxon>
        <taxon>Polyphaga</taxon>
        <taxon>Cucujiformia</taxon>
        <taxon>Chrysomeloidea</taxon>
        <taxon>Cerambycidae</taxon>
        <taxon>Lepturinae</taxon>
        <taxon>Rhagiini</taxon>
        <taxon>Rhamnusium</taxon>
    </lineage>
</organism>
<keyword evidence="4" id="KW-0540">Nuclease</keyword>
<dbReference type="AlphaFoldDB" id="A0AAV8XVL1"/>
<dbReference type="Pfam" id="PF13359">
    <property type="entry name" value="DDE_Tnp_4"/>
    <property type="match status" value="1"/>
</dbReference>
<evidence type="ECO:0000256" key="2">
    <source>
        <dbReference type="ARBA" id="ARBA00004123"/>
    </source>
</evidence>
<dbReference type="GO" id="GO:0046872">
    <property type="term" value="F:metal ion binding"/>
    <property type="evidence" value="ECO:0007669"/>
    <property type="project" value="UniProtKB-KW"/>
</dbReference>
<comment type="similarity">
    <text evidence="3">Belongs to the HARBI1 family.</text>
</comment>
<evidence type="ECO:0000256" key="5">
    <source>
        <dbReference type="ARBA" id="ARBA00022723"/>
    </source>
</evidence>
<keyword evidence="5" id="KW-0479">Metal-binding</keyword>
<evidence type="ECO:0000256" key="4">
    <source>
        <dbReference type="ARBA" id="ARBA00022722"/>
    </source>
</evidence>
<dbReference type="GO" id="GO:0004518">
    <property type="term" value="F:nuclease activity"/>
    <property type="evidence" value="ECO:0007669"/>
    <property type="project" value="UniProtKB-KW"/>
</dbReference>
<comment type="caution">
    <text evidence="9">The sequence shown here is derived from an EMBL/GenBank/DDBJ whole genome shotgun (WGS) entry which is preliminary data.</text>
</comment>
<comment type="cofactor">
    <cofactor evidence="1">
        <name>a divalent metal cation</name>
        <dbReference type="ChEBI" id="CHEBI:60240"/>
    </cofactor>
</comment>
<reference evidence="9" key="1">
    <citation type="journal article" date="2023" name="Insect Mol. Biol.">
        <title>Genome sequencing provides insights into the evolution of gene families encoding plant cell wall-degrading enzymes in longhorned beetles.</title>
        <authorList>
            <person name="Shin N.R."/>
            <person name="Okamura Y."/>
            <person name="Kirsch R."/>
            <person name="Pauchet Y."/>
        </authorList>
    </citation>
    <scope>NUCLEOTIDE SEQUENCE</scope>
    <source>
        <strain evidence="9">RBIC_L_NR</strain>
    </source>
</reference>
<protein>
    <recommendedName>
        <fullName evidence="8">DDE Tnp4 domain-containing protein</fullName>
    </recommendedName>
</protein>